<reference evidence="12" key="1">
    <citation type="journal article" date="2023" name="Mol. Phylogenet. Evol.">
        <title>Genome-scale phylogeny and comparative genomics of the fungal order Sordariales.</title>
        <authorList>
            <person name="Hensen N."/>
            <person name="Bonometti L."/>
            <person name="Westerberg I."/>
            <person name="Brannstrom I.O."/>
            <person name="Guillou S."/>
            <person name="Cros-Aarteil S."/>
            <person name="Calhoun S."/>
            <person name="Haridas S."/>
            <person name="Kuo A."/>
            <person name="Mondo S."/>
            <person name="Pangilinan J."/>
            <person name="Riley R."/>
            <person name="LaButti K."/>
            <person name="Andreopoulos B."/>
            <person name="Lipzen A."/>
            <person name="Chen C."/>
            <person name="Yan M."/>
            <person name="Daum C."/>
            <person name="Ng V."/>
            <person name="Clum A."/>
            <person name="Steindorff A."/>
            <person name="Ohm R.A."/>
            <person name="Martin F."/>
            <person name="Silar P."/>
            <person name="Natvig D.O."/>
            <person name="Lalanne C."/>
            <person name="Gautier V."/>
            <person name="Ament-Velasquez S.L."/>
            <person name="Kruys A."/>
            <person name="Hutchinson M.I."/>
            <person name="Powell A.J."/>
            <person name="Barry K."/>
            <person name="Miller A.N."/>
            <person name="Grigoriev I.V."/>
            <person name="Debuchy R."/>
            <person name="Gladieux P."/>
            <person name="Hiltunen Thoren M."/>
            <person name="Johannesson H."/>
        </authorList>
    </citation>
    <scope>NUCLEOTIDE SEQUENCE</scope>
    <source>
        <strain evidence="12">CBS 103.79</strain>
    </source>
</reference>
<feature type="transmembrane region" description="Helical" evidence="10">
    <location>
        <begin position="440"/>
        <end position="459"/>
    </location>
</feature>
<evidence type="ECO:0000256" key="2">
    <source>
        <dbReference type="ARBA" id="ARBA00010992"/>
    </source>
</evidence>
<evidence type="ECO:0000256" key="8">
    <source>
        <dbReference type="RuleBase" id="RU003346"/>
    </source>
</evidence>
<keyword evidence="13" id="KW-1185">Reference proteome</keyword>
<dbReference type="InterPro" id="IPR036259">
    <property type="entry name" value="MFS_trans_sf"/>
</dbReference>
<feature type="transmembrane region" description="Helical" evidence="10">
    <location>
        <begin position="172"/>
        <end position="191"/>
    </location>
</feature>
<keyword evidence="3 8" id="KW-0813">Transport</keyword>
<evidence type="ECO:0000256" key="9">
    <source>
        <dbReference type="SAM" id="MobiDB-lite"/>
    </source>
</evidence>
<evidence type="ECO:0000259" key="11">
    <source>
        <dbReference type="PROSITE" id="PS50850"/>
    </source>
</evidence>
<evidence type="ECO:0000256" key="3">
    <source>
        <dbReference type="ARBA" id="ARBA00022448"/>
    </source>
</evidence>
<comment type="subcellular location">
    <subcellularLocation>
        <location evidence="1">Membrane</location>
        <topology evidence="1">Multi-pass membrane protein</topology>
    </subcellularLocation>
</comment>
<dbReference type="EMBL" id="MU855338">
    <property type="protein sequence ID" value="KAK3906028.1"/>
    <property type="molecule type" value="Genomic_DNA"/>
</dbReference>
<evidence type="ECO:0000256" key="6">
    <source>
        <dbReference type="ARBA" id="ARBA00023136"/>
    </source>
</evidence>
<dbReference type="AlphaFoldDB" id="A0AAN6MTC6"/>
<evidence type="ECO:0000256" key="7">
    <source>
        <dbReference type="ARBA" id="ARBA00023180"/>
    </source>
</evidence>
<organism evidence="12 13">
    <name type="scientific">Staphylotrichum tortipilum</name>
    <dbReference type="NCBI Taxonomy" id="2831512"/>
    <lineage>
        <taxon>Eukaryota</taxon>
        <taxon>Fungi</taxon>
        <taxon>Dikarya</taxon>
        <taxon>Ascomycota</taxon>
        <taxon>Pezizomycotina</taxon>
        <taxon>Sordariomycetes</taxon>
        <taxon>Sordariomycetidae</taxon>
        <taxon>Sordariales</taxon>
        <taxon>Chaetomiaceae</taxon>
        <taxon>Staphylotrichum</taxon>
    </lineage>
</organism>
<protein>
    <submittedName>
        <fullName evidence="12">General substrate transporter</fullName>
    </submittedName>
</protein>
<keyword evidence="7" id="KW-0325">Glycoprotein</keyword>
<feature type="transmembrane region" description="Helical" evidence="10">
    <location>
        <begin position="12"/>
        <end position="36"/>
    </location>
</feature>
<feature type="transmembrane region" description="Helical" evidence="10">
    <location>
        <begin position="299"/>
        <end position="316"/>
    </location>
</feature>
<keyword evidence="5 10" id="KW-1133">Transmembrane helix</keyword>
<dbReference type="InterPro" id="IPR050360">
    <property type="entry name" value="MFS_Sugar_Transporters"/>
</dbReference>
<feature type="transmembrane region" description="Helical" evidence="10">
    <location>
        <begin position="48"/>
        <end position="69"/>
    </location>
</feature>
<feature type="compositionally biased region" description="Low complexity" evidence="9">
    <location>
        <begin position="509"/>
        <end position="520"/>
    </location>
</feature>
<comment type="similarity">
    <text evidence="2 8">Belongs to the major facilitator superfamily. Sugar transporter (TC 2.A.1.1) family.</text>
</comment>
<dbReference type="FunFam" id="1.20.1250.20:FF:000026">
    <property type="entry name" value="MFS quinate transporter QutD"/>
    <property type="match status" value="1"/>
</dbReference>
<feature type="domain" description="Major facilitator superfamily (MFS) profile" evidence="11">
    <location>
        <begin position="12"/>
        <end position="463"/>
    </location>
</feature>
<dbReference type="PROSITE" id="PS50850">
    <property type="entry name" value="MFS"/>
    <property type="match status" value="1"/>
</dbReference>
<comment type="caution">
    <text evidence="12">The sequence shown here is derived from an EMBL/GenBank/DDBJ whole genome shotgun (WGS) entry which is preliminary data.</text>
</comment>
<dbReference type="PROSITE" id="PS00216">
    <property type="entry name" value="SUGAR_TRANSPORT_1"/>
    <property type="match status" value="1"/>
</dbReference>
<evidence type="ECO:0000256" key="4">
    <source>
        <dbReference type="ARBA" id="ARBA00022692"/>
    </source>
</evidence>
<dbReference type="GO" id="GO:0005351">
    <property type="term" value="F:carbohydrate:proton symporter activity"/>
    <property type="evidence" value="ECO:0007669"/>
    <property type="project" value="TreeGrafter"/>
</dbReference>
<gene>
    <name evidence="12" type="ORF">C8A05DRAFT_41095</name>
</gene>
<dbReference type="PRINTS" id="PR00171">
    <property type="entry name" value="SUGRTRNSPORT"/>
</dbReference>
<keyword evidence="6 10" id="KW-0472">Membrane</keyword>
<evidence type="ECO:0000256" key="1">
    <source>
        <dbReference type="ARBA" id="ARBA00004141"/>
    </source>
</evidence>
<dbReference type="PROSITE" id="PS00217">
    <property type="entry name" value="SUGAR_TRANSPORT_2"/>
    <property type="match status" value="1"/>
</dbReference>
<feature type="transmembrane region" description="Helical" evidence="10">
    <location>
        <begin position="110"/>
        <end position="128"/>
    </location>
</feature>
<dbReference type="PANTHER" id="PTHR48022:SF47">
    <property type="entry name" value="MAJOR FACILITATOR SUPERFAMILY (MFS) PROFILE DOMAIN-CONTAINING PROTEIN"/>
    <property type="match status" value="1"/>
</dbReference>
<feature type="transmembrane region" description="Helical" evidence="10">
    <location>
        <begin position="378"/>
        <end position="398"/>
    </location>
</feature>
<dbReference type="Gene3D" id="1.20.1250.20">
    <property type="entry name" value="MFS general substrate transporter like domains"/>
    <property type="match status" value="1"/>
</dbReference>
<dbReference type="Pfam" id="PF00083">
    <property type="entry name" value="Sugar_tr"/>
    <property type="match status" value="1"/>
</dbReference>
<dbReference type="Proteomes" id="UP001303889">
    <property type="component" value="Unassembled WGS sequence"/>
</dbReference>
<feature type="transmembrane region" description="Helical" evidence="10">
    <location>
        <begin position="140"/>
        <end position="160"/>
    </location>
</feature>
<reference evidence="12" key="2">
    <citation type="submission" date="2023-05" db="EMBL/GenBank/DDBJ databases">
        <authorList>
            <consortium name="Lawrence Berkeley National Laboratory"/>
            <person name="Steindorff A."/>
            <person name="Hensen N."/>
            <person name="Bonometti L."/>
            <person name="Westerberg I."/>
            <person name="Brannstrom I.O."/>
            <person name="Guillou S."/>
            <person name="Cros-Aarteil S."/>
            <person name="Calhoun S."/>
            <person name="Haridas S."/>
            <person name="Kuo A."/>
            <person name="Mondo S."/>
            <person name="Pangilinan J."/>
            <person name="Riley R."/>
            <person name="Labutti K."/>
            <person name="Andreopoulos B."/>
            <person name="Lipzen A."/>
            <person name="Chen C."/>
            <person name="Yanf M."/>
            <person name="Daum C."/>
            <person name="Ng V."/>
            <person name="Clum A."/>
            <person name="Ohm R."/>
            <person name="Martin F."/>
            <person name="Silar P."/>
            <person name="Natvig D."/>
            <person name="Lalanne C."/>
            <person name="Gautier V."/>
            <person name="Ament-Velasquez S.L."/>
            <person name="Kruys A."/>
            <person name="Hutchinson M.I."/>
            <person name="Powell A.J."/>
            <person name="Barry K."/>
            <person name="Miller A.N."/>
            <person name="Grigoriev I.V."/>
            <person name="Debuchy R."/>
            <person name="Gladieux P."/>
            <person name="Thoren M.H."/>
            <person name="Johannesson H."/>
        </authorList>
    </citation>
    <scope>NUCLEOTIDE SEQUENCE</scope>
    <source>
        <strain evidence="12">CBS 103.79</strain>
    </source>
</reference>
<dbReference type="NCBIfam" id="TIGR00879">
    <property type="entry name" value="SP"/>
    <property type="match status" value="1"/>
</dbReference>
<proteinExistence type="inferred from homology"/>
<feature type="transmembrane region" description="Helical" evidence="10">
    <location>
        <begin position="266"/>
        <end position="287"/>
    </location>
</feature>
<keyword evidence="4 10" id="KW-0812">Transmembrane</keyword>
<dbReference type="InterPro" id="IPR003663">
    <property type="entry name" value="Sugar/inositol_transpt"/>
</dbReference>
<dbReference type="GO" id="GO:0016020">
    <property type="term" value="C:membrane"/>
    <property type="evidence" value="ECO:0007669"/>
    <property type="project" value="UniProtKB-SubCell"/>
</dbReference>
<feature type="transmembrane region" description="Helical" evidence="10">
    <location>
        <begin position="323"/>
        <end position="343"/>
    </location>
</feature>
<sequence length="529" mass="56725">MKLPTIYNVHLVAIIATLGGALFGFDISSMSAIVVTDQYIEYFNNPSGVIQGAIGSALAAGSVVGSAVAGPLSDKIGRRDSILFACLFWLIGTSVQVACQNYGQLIAGRVLNGFTVGITSSQVPVYLAEIAKAEKRGSIVIIQQLAIEFGILIMYFIGYGCASIEGPASFRTAWGTQFIPCFLLIIGLPFLPRSPRWLAKVGRDKEAIETLAKIQANGDVEDPLVIAEWEEILTVMRAENEAGHGWKKFFANGMWKRTLAGMSVQAWQQLAGANIIVYYLTYIASMAGLTGNVAMVTSGIQYAVFIIFTGVMWLFIDKTGRRTLLVVGALGMGFCHFVVGGTMGAHSKYVPGGIGNPPNANIVISVDQGAPANTVITFSYLLIVVYALTLAPVCWIYAAEVWSLGTRATGMSLAALSNWVFNFALGMFTPPAFVNITWKLFIIFGVLCIAAAGWFYVLCPETCGKTLEEVELMFAPDGPWAWDTRKGDSRLAAEIEAVNARKKKGEAGGEAAEVEAQPAAEAEKVEAAV</sequence>
<dbReference type="InterPro" id="IPR005829">
    <property type="entry name" value="Sugar_transporter_CS"/>
</dbReference>
<dbReference type="InterPro" id="IPR005828">
    <property type="entry name" value="MFS_sugar_transport-like"/>
</dbReference>
<name>A0AAN6MTC6_9PEZI</name>
<evidence type="ECO:0000256" key="5">
    <source>
        <dbReference type="ARBA" id="ARBA00022989"/>
    </source>
</evidence>
<dbReference type="InterPro" id="IPR020846">
    <property type="entry name" value="MFS_dom"/>
</dbReference>
<dbReference type="PANTHER" id="PTHR48022">
    <property type="entry name" value="PLASTIDIC GLUCOSE TRANSPORTER 4"/>
    <property type="match status" value="1"/>
</dbReference>
<evidence type="ECO:0000313" key="12">
    <source>
        <dbReference type="EMBL" id="KAK3906028.1"/>
    </source>
</evidence>
<accession>A0AAN6MTC6</accession>
<evidence type="ECO:0000313" key="13">
    <source>
        <dbReference type="Proteomes" id="UP001303889"/>
    </source>
</evidence>
<evidence type="ECO:0000256" key="10">
    <source>
        <dbReference type="SAM" id="Phobius"/>
    </source>
</evidence>
<feature type="region of interest" description="Disordered" evidence="9">
    <location>
        <begin position="504"/>
        <end position="529"/>
    </location>
</feature>
<dbReference type="SUPFAM" id="SSF103473">
    <property type="entry name" value="MFS general substrate transporter"/>
    <property type="match status" value="1"/>
</dbReference>
<feature type="transmembrane region" description="Helical" evidence="10">
    <location>
        <begin position="81"/>
        <end position="98"/>
    </location>
</feature>
<feature type="transmembrane region" description="Helical" evidence="10">
    <location>
        <begin position="410"/>
        <end position="428"/>
    </location>
</feature>